<dbReference type="Proteomes" id="UP000005239">
    <property type="component" value="Unassembled WGS sequence"/>
</dbReference>
<sequence length="85" mass="9207">MHKPRFIVSTHRSSAKYPLIDALSVVCPSIESSSLGGVVRVVAAPAAQRRPLISRVIAHAPITAPELFPPNWFGGVVVLLQPHYQ</sequence>
<gene>
    <name evidence="1" type="primary">WBGene00282447</name>
</gene>
<reference evidence="1" key="2">
    <citation type="submission" date="2022-06" db="UniProtKB">
        <authorList>
            <consortium name="EnsemblMetazoa"/>
        </authorList>
    </citation>
    <scope>IDENTIFICATION</scope>
    <source>
        <strain evidence="1">PS312</strain>
    </source>
</reference>
<organism evidence="1 2">
    <name type="scientific">Pristionchus pacificus</name>
    <name type="common">Parasitic nematode worm</name>
    <dbReference type="NCBI Taxonomy" id="54126"/>
    <lineage>
        <taxon>Eukaryota</taxon>
        <taxon>Metazoa</taxon>
        <taxon>Ecdysozoa</taxon>
        <taxon>Nematoda</taxon>
        <taxon>Chromadorea</taxon>
        <taxon>Rhabditida</taxon>
        <taxon>Rhabditina</taxon>
        <taxon>Diplogasteromorpha</taxon>
        <taxon>Diplogasteroidea</taxon>
        <taxon>Neodiplogasteridae</taxon>
        <taxon>Pristionchus</taxon>
    </lineage>
</organism>
<evidence type="ECO:0000313" key="2">
    <source>
        <dbReference type="Proteomes" id="UP000005239"/>
    </source>
</evidence>
<dbReference type="AlphaFoldDB" id="A0A2A6BMR2"/>
<evidence type="ECO:0000313" key="1">
    <source>
        <dbReference type="EnsemblMetazoa" id="PPA44078.1"/>
    </source>
</evidence>
<dbReference type="EnsemblMetazoa" id="PPA44078.1">
    <property type="protein sequence ID" value="PPA44078.1"/>
    <property type="gene ID" value="WBGene00282447"/>
</dbReference>
<accession>A0A8R1Z5G9</accession>
<reference evidence="2" key="1">
    <citation type="journal article" date="2008" name="Nat. Genet.">
        <title>The Pristionchus pacificus genome provides a unique perspective on nematode lifestyle and parasitism.</title>
        <authorList>
            <person name="Dieterich C."/>
            <person name="Clifton S.W."/>
            <person name="Schuster L.N."/>
            <person name="Chinwalla A."/>
            <person name="Delehaunty K."/>
            <person name="Dinkelacker I."/>
            <person name="Fulton L."/>
            <person name="Fulton R."/>
            <person name="Godfrey J."/>
            <person name="Minx P."/>
            <person name="Mitreva M."/>
            <person name="Roeseler W."/>
            <person name="Tian H."/>
            <person name="Witte H."/>
            <person name="Yang S.P."/>
            <person name="Wilson R.K."/>
            <person name="Sommer R.J."/>
        </authorList>
    </citation>
    <scope>NUCLEOTIDE SEQUENCE [LARGE SCALE GENOMIC DNA]</scope>
    <source>
        <strain evidence="2">PS312</strain>
    </source>
</reference>
<name>A0A2A6BMR2_PRIPA</name>
<protein>
    <submittedName>
        <fullName evidence="1">Uncharacterized protein</fullName>
    </submittedName>
</protein>
<accession>A0A2A6BMR2</accession>
<keyword evidence="2" id="KW-1185">Reference proteome</keyword>
<proteinExistence type="predicted"/>